<reference evidence="2" key="1">
    <citation type="submission" date="2022-05" db="EMBL/GenBank/DDBJ databases">
        <title>Megaplasmid of Vibrio parahaemolyticus.</title>
        <authorList>
            <person name="Strauch E."/>
            <person name="Borowiak M."/>
        </authorList>
    </citation>
    <scope>NUCLEOTIDE SEQUENCE</scope>
    <source>
        <strain evidence="2">16-VB00198</strain>
    </source>
</reference>
<gene>
    <name evidence="2" type="ORF">M5598_08590</name>
</gene>
<dbReference type="PROSITE" id="PS51186">
    <property type="entry name" value="GNAT"/>
    <property type="match status" value="1"/>
</dbReference>
<dbReference type="RefSeq" id="WP_068864723.1">
    <property type="nucleotide sequence ID" value="NZ_CP097355.1"/>
</dbReference>
<organism evidence="2 3">
    <name type="scientific">Vibrio parahaemolyticus</name>
    <dbReference type="NCBI Taxonomy" id="670"/>
    <lineage>
        <taxon>Bacteria</taxon>
        <taxon>Pseudomonadati</taxon>
        <taxon>Pseudomonadota</taxon>
        <taxon>Gammaproteobacteria</taxon>
        <taxon>Vibrionales</taxon>
        <taxon>Vibrionaceae</taxon>
        <taxon>Vibrio</taxon>
    </lineage>
</organism>
<dbReference type="AlphaFoldDB" id="A0AA46UGB0"/>
<evidence type="ECO:0000313" key="3">
    <source>
        <dbReference type="Proteomes" id="UP001163036"/>
    </source>
</evidence>
<feature type="domain" description="N-acetyltransferase" evidence="1">
    <location>
        <begin position="1"/>
        <end position="146"/>
    </location>
</feature>
<protein>
    <submittedName>
        <fullName evidence="2">GNAT family N-acetyltransferase</fullName>
    </submittedName>
</protein>
<dbReference type="Proteomes" id="UP001163036">
    <property type="component" value="Chromosome 1"/>
</dbReference>
<dbReference type="Gene3D" id="3.40.630.30">
    <property type="match status" value="1"/>
</dbReference>
<dbReference type="Pfam" id="PF13673">
    <property type="entry name" value="Acetyltransf_10"/>
    <property type="match status" value="1"/>
</dbReference>
<dbReference type="InterPro" id="IPR000182">
    <property type="entry name" value="GNAT_dom"/>
</dbReference>
<dbReference type="EMBL" id="CP097355">
    <property type="protein sequence ID" value="UYV25152.1"/>
    <property type="molecule type" value="Genomic_DNA"/>
</dbReference>
<evidence type="ECO:0000313" key="2">
    <source>
        <dbReference type="EMBL" id="UYV25152.1"/>
    </source>
</evidence>
<dbReference type="InterPro" id="IPR016181">
    <property type="entry name" value="Acyl_CoA_acyltransferase"/>
</dbReference>
<name>A0AA46UGB0_VIBPH</name>
<accession>A0AA46UGB0</accession>
<proteinExistence type="predicted"/>
<evidence type="ECO:0000259" key="1">
    <source>
        <dbReference type="PROSITE" id="PS51186"/>
    </source>
</evidence>
<dbReference type="GO" id="GO:0016747">
    <property type="term" value="F:acyltransferase activity, transferring groups other than amino-acyl groups"/>
    <property type="evidence" value="ECO:0007669"/>
    <property type="project" value="InterPro"/>
</dbReference>
<dbReference type="SUPFAM" id="SSF55729">
    <property type="entry name" value="Acyl-CoA N-acyltransferases (Nat)"/>
    <property type="match status" value="1"/>
</dbReference>
<dbReference type="CDD" id="cd04301">
    <property type="entry name" value="NAT_SF"/>
    <property type="match status" value="1"/>
</dbReference>
<sequence length="173" mass="20013">MDIYPEIEFSQEQHNAIEVLRNKSFPEHQVARSYNKQLPHMRALKYKDDQLVGYMGLDYRVVSVGDEIYKVLGVSDFCVDNTFQRQGIGNAMLSQLSEYASTKDVDFIILISDLNDFYASNGYLRVNSLSSWLRIHEHKNYGIAVEQVDDLYVKPISGKTWAVGHIDWLGYMY</sequence>